<dbReference type="OrthoDB" id="9804790at2"/>
<reference evidence="3 4" key="1">
    <citation type="submission" date="2017-12" db="EMBL/GenBank/DDBJ databases">
        <title>Complete genome sequence of Spiroplasma monobiae MQ-1 (ATCC 33825).</title>
        <authorList>
            <person name="Tsai Y.-M."/>
            <person name="Lo W.-S."/>
            <person name="Wu P.-S."/>
            <person name="Cho S.-T."/>
            <person name="Kuo C.-H."/>
        </authorList>
    </citation>
    <scope>NUCLEOTIDE SEQUENCE [LARGE SCALE GENOMIC DNA]</scope>
    <source>
        <strain evidence="3 4">MQ-1</strain>
    </source>
</reference>
<evidence type="ECO:0000313" key="3">
    <source>
        <dbReference type="EMBL" id="AUM62293.1"/>
    </source>
</evidence>
<dbReference type="InterPro" id="IPR023210">
    <property type="entry name" value="NADP_OxRdtase_dom"/>
</dbReference>
<dbReference type="RefSeq" id="WP_101780348.1">
    <property type="nucleotide sequence ID" value="NZ_CP025543.1"/>
</dbReference>
<dbReference type="Gene3D" id="3.20.20.100">
    <property type="entry name" value="NADP-dependent oxidoreductase domain"/>
    <property type="match status" value="1"/>
</dbReference>
<gene>
    <name evidence="3" type="ORF">SMONO_v1c00400</name>
</gene>
<evidence type="ECO:0000313" key="4">
    <source>
        <dbReference type="Proteomes" id="UP000234790"/>
    </source>
</evidence>
<dbReference type="AlphaFoldDB" id="A0A2K9LT89"/>
<sequence>MKTRKLGKDLVVSEIGLGCMGLSFSQPPFPTREEAVEFIRKAYEMGVTFFDTAEVYGPFDNEEILGEALEGVRDKVVIATKFGFSYTPDGKRDGVDSSEGNIRRAIEGSLKRLRTNYIDLYYQHRVDPNVPIENVAKLMKEFYEQGKIKHWGLSEASANTIRKAHAIFPVTALQSEYSLFWRDPEKEIIPTLEELGIGFVPFSPLGKGFLTGTINPDTKLEPGDFRLSVPRFQNKEYLKENLKLVDFVKELAEKKNTTPAAIAIGWVLSQKEWFVPIPGTKKIDRLKENLTGAEVKFTDKELLEIQERLEKIEIVGDRYGADAMKMIDKS</sequence>
<feature type="domain" description="NADP-dependent oxidoreductase" evidence="2">
    <location>
        <begin position="14"/>
        <end position="307"/>
    </location>
</feature>
<dbReference type="KEGG" id="smoo:SMONO_v1c00400"/>
<evidence type="ECO:0000256" key="1">
    <source>
        <dbReference type="ARBA" id="ARBA00023002"/>
    </source>
</evidence>
<dbReference type="GO" id="GO:0016491">
    <property type="term" value="F:oxidoreductase activity"/>
    <property type="evidence" value="ECO:0007669"/>
    <property type="project" value="UniProtKB-KW"/>
</dbReference>
<keyword evidence="1" id="KW-0560">Oxidoreductase</keyword>
<proteinExistence type="predicted"/>
<organism evidence="3 4">
    <name type="scientific">Spiroplasma monobiae MQ-1</name>
    <dbReference type="NCBI Taxonomy" id="1336748"/>
    <lineage>
        <taxon>Bacteria</taxon>
        <taxon>Bacillati</taxon>
        <taxon>Mycoplasmatota</taxon>
        <taxon>Mollicutes</taxon>
        <taxon>Entomoplasmatales</taxon>
        <taxon>Spiroplasmataceae</taxon>
        <taxon>Spiroplasma</taxon>
    </lineage>
</organism>
<dbReference type="SUPFAM" id="SSF51430">
    <property type="entry name" value="NAD(P)-linked oxidoreductase"/>
    <property type="match status" value="1"/>
</dbReference>
<evidence type="ECO:0000259" key="2">
    <source>
        <dbReference type="Pfam" id="PF00248"/>
    </source>
</evidence>
<dbReference type="InterPro" id="IPR050791">
    <property type="entry name" value="Aldo-Keto_reductase"/>
</dbReference>
<name>A0A2K9LT89_SPISQ</name>
<dbReference type="EMBL" id="CP025543">
    <property type="protein sequence ID" value="AUM62293.1"/>
    <property type="molecule type" value="Genomic_DNA"/>
</dbReference>
<dbReference type="PANTHER" id="PTHR43625">
    <property type="entry name" value="AFLATOXIN B1 ALDEHYDE REDUCTASE"/>
    <property type="match status" value="1"/>
</dbReference>
<protein>
    <submittedName>
        <fullName evidence="3">Aldo/keto reductase</fullName>
    </submittedName>
</protein>
<accession>A0A2K9LT89</accession>
<dbReference type="Proteomes" id="UP000234790">
    <property type="component" value="Chromosome"/>
</dbReference>
<dbReference type="GO" id="GO:0005737">
    <property type="term" value="C:cytoplasm"/>
    <property type="evidence" value="ECO:0007669"/>
    <property type="project" value="TreeGrafter"/>
</dbReference>
<dbReference type="PANTHER" id="PTHR43625:SF77">
    <property type="entry name" value="ALDO-KETO REDUCTASE"/>
    <property type="match status" value="1"/>
</dbReference>
<dbReference type="Pfam" id="PF00248">
    <property type="entry name" value="Aldo_ket_red"/>
    <property type="match status" value="1"/>
</dbReference>
<dbReference type="CDD" id="cd19078">
    <property type="entry name" value="AKR_AKR13C1_2"/>
    <property type="match status" value="1"/>
</dbReference>
<dbReference type="InterPro" id="IPR036812">
    <property type="entry name" value="NAD(P)_OxRdtase_dom_sf"/>
</dbReference>
<keyword evidence="4" id="KW-1185">Reference proteome</keyword>